<evidence type="ECO:0000256" key="11">
    <source>
        <dbReference type="SAM" id="Phobius"/>
    </source>
</evidence>
<evidence type="ECO:0000256" key="8">
    <source>
        <dbReference type="ARBA" id="ARBA00023065"/>
    </source>
</evidence>
<reference evidence="12" key="1">
    <citation type="submission" date="2023-04" db="EMBL/GenBank/DDBJ databases">
        <authorList>
            <person name="Afonin D.A."/>
        </authorList>
    </citation>
    <scope>NUCLEOTIDE SEQUENCE</scope>
    <source>
        <strain evidence="12">P57</strain>
    </source>
</reference>
<dbReference type="SUPFAM" id="SSF81336">
    <property type="entry name" value="F1F0 ATP synthase subunit A"/>
    <property type="match status" value="1"/>
</dbReference>
<evidence type="ECO:0000313" key="12">
    <source>
        <dbReference type="EMBL" id="WLJ58456.1"/>
    </source>
</evidence>
<comment type="subcellular location">
    <subcellularLocation>
        <location evidence="1">Membrane</location>
        <topology evidence="1">Multi-pass membrane protein</topology>
    </subcellularLocation>
</comment>
<keyword evidence="5 11" id="KW-0812">Transmembrane</keyword>
<comment type="similarity">
    <text evidence="2">Belongs to the ATPase A chain family.</text>
</comment>
<keyword evidence="10" id="KW-0066">ATP synthesis</keyword>
<feature type="transmembrane region" description="Helical" evidence="11">
    <location>
        <begin position="162"/>
        <end position="187"/>
    </location>
</feature>
<geneLocation type="mitochondrion" evidence="12"/>
<feature type="transmembrane region" description="Helical" evidence="11">
    <location>
        <begin position="218"/>
        <end position="238"/>
    </location>
</feature>
<evidence type="ECO:0000256" key="2">
    <source>
        <dbReference type="ARBA" id="ARBA00006810"/>
    </source>
</evidence>
<dbReference type="GO" id="GO:0045259">
    <property type="term" value="C:proton-transporting ATP synthase complex"/>
    <property type="evidence" value="ECO:0007669"/>
    <property type="project" value="UniProtKB-KW"/>
</dbReference>
<feature type="transmembrane region" description="Helical" evidence="11">
    <location>
        <begin position="90"/>
        <end position="116"/>
    </location>
</feature>
<dbReference type="InterPro" id="IPR000568">
    <property type="entry name" value="ATP_synth_F0_asu"/>
</dbReference>
<name>A0AB38YJY0_9TRYP</name>
<evidence type="ECO:0000256" key="9">
    <source>
        <dbReference type="ARBA" id="ARBA00023136"/>
    </source>
</evidence>
<evidence type="ECO:0000256" key="6">
    <source>
        <dbReference type="ARBA" id="ARBA00022781"/>
    </source>
</evidence>
<dbReference type="InterPro" id="IPR035908">
    <property type="entry name" value="F0_ATP_A_sf"/>
</dbReference>
<evidence type="ECO:0000256" key="4">
    <source>
        <dbReference type="ARBA" id="ARBA00022547"/>
    </source>
</evidence>
<dbReference type="GO" id="GO:0015078">
    <property type="term" value="F:proton transmembrane transporter activity"/>
    <property type="evidence" value="ECO:0007669"/>
    <property type="project" value="InterPro"/>
</dbReference>
<keyword evidence="4" id="KW-0138">CF(0)</keyword>
<proteinExistence type="evidence at transcript level"/>
<feature type="transmembrane region" description="Helical" evidence="11">
    <location>
        <begin position="194"/>
        <end position="212"/>
    </location>
</feature>
<feature type="transmembrane region" description="Helical" evidence="11">
    <location>
        <begin position="66"/>
        <end position="84"/>
    </location>
</feature>
<keyword evidence="8" id="KW-0406">Ion transport</keyword>
<keyword evidence="9 11" id="KW-0472">Membrane</keyword>
<evidence type="ECO:0000256" key="1">
    <source>
        <dbReference type="ARBA" id="ARBA00004141"/>
    </source>
</evidence>
<keyword evidence="12" id="KW-0496">Mitochondrion</keyword>
<organism evidence="12">
    <name type="scientific">Blastocrithidia nonstop</name>
    <dbReference type="NCBI Taxonomy" id="2592485"/>
    <lineage>
        <taxon>Eukaryota</taxon>
        <taxon>Discoba</taxon>
        <taxon>Euglenozoa</taxon>
        <taxon>Kinetoplastea</taxon>
        <taxon>Metakinetoplastina</taxon>
        <taxon>Trypanosomatida</taxon>
        <taxon>Trypanosomatidae</taxon>
        <taxon>Blastocrithidia</taxon>
    </lineage>
</organism>
<dbReference type="AlphaFoldDB" id="A0AB38YJY0"/>
<dbReference type="PRINTS" id="PR00123">
    <property type="entry name" value="ATPASEA"/>
</dbReference>
<evidence type="ECO:0000256" key="3">
    <source>
        <dbReference type="ARBA" id="ARBA00022448"/>
    </source>
</evidence>
<keyword evidence="3" id="KW-0813">Transport</keyword>
<keyword evidence="7 11" id="KW-1133">Transmembrane helix</keyword>
<feature type="transmembrane region" description="Helical" evidence="11">
    <location>
        <begin position="137"/>
        <end position="156"/>
    </location>
</feature>
<sequence length="239" mass="29254">MINFVTVINFKYRIYSFLFFDFLVLRLLFNFLLLICNFYFMLVIFILFDSLYYSVVYFYDYYICGCLFFFVYWLMLFNIFGLILGTNITYLNVFILTIIVFLSYFSIIIFFLLLFIWKNFFHLLVGDRSMNIVYLRFFLCVLENFSIFCRFISTFLRMFCNLLASHFLMLLFCDFIVFLVIIVFALCAIWFSSIVLVFFLFFLFFLFALELFCSLLQIYIFCNMIFQLWLDFLLFFVIN</sequence>
<accession>A0AB38YJY0</accession>
<evidence type="ECO:0000256" key="7">
    <source>
        <dbReference type="ARBA" id="ARBA00022989"/>
    </source>
</evidence>
<keyword evidence="6" id="KW-0375">Hydrogen ion transport</keyword>
<evidence type="ECO:0000256" key="5">
    <source>
        <dbReference type="ARBA" id="ARBA00022692"/>
    </source>
</evidence>
<evidence type="ECO:0000256" key="10">
    <source>
        <dbReference type="ARBA" id="ARBA00023310"/>
    </source>
</evidence>
<dbReference type="GO" id="GO:0015986">
    <property type="term" value="P:proton motive force-driven ATP synthesis"/>
    <property type="evidence" value="ECO:0007669"/>
    <property type="project" value="InterPro"/>
</dbReference>
<gene>
    <name evidence="12" type="primary">ATP6</name>
</gene>
<dbReference type="EMBL" id="OQ911731">
    <property type="protein sequence ID" value="WLJ58456.1"/>
    <property type="molecule type" value="mRNA"/>
</dbReference>
<protein>
    <submittedName>
        <fullName evidence="12">ATPase subunit 6</fullName>
    </submittedName>
</protein>